<evidence type="ECO:0000256" key="2">
    <source>
        <dbReference type="ARBA" id="ARBA00010446"/>
    </source>
</evidence>
<dbReference type="SMART" id="SM00075">
    <property type="entry name" value="HYDRO"/>
    <property type="match status" value="1"/>
</dbReference>
<comment type="subcellular location">
    <subcellularLocation>
        <location evidence="1 6">Secreted</location>
        <location evidence="1 6">Cell wall</location>
    </subcellularLocation>
</comment>
<accession>A0A9P6CCY1</accession>
<keyword evidence="3 6" id="KW-0134">Cell wall</keyword>
<gene>
    <name evidence="7" type="ORF">BDZ94DRAFT_1240674</name>
</gene>
<feature type="chain" id="PRO_5040546402" description="Hydrophobin" evidence="6">
    <location>
        <begin position="20"/>
        <end position="114"/>
    </location>
</feature>
<dbReference type="AlphaFoldDB" id="A0A9P6CCY1"/>
<evidence type="ECO:0000256" key="3">
    <source>
        <dbReference type="ARBA" id="ARBA00022512"/>
    </source>
</evidence>
<comment type="similarity">
    <text evidence="2 6">Belongs to the fungal hydrophobin family.</text>
</comment>
<protein>
    <recommendedName>
        <fullName evidence="6">Hydrophobin</fullName>
    </recommendedName>
</protein>
<evidence type="ECO:0000256" key="6">
    <source>
        <dbReference type="RuleBase" id="RU365009"/>
    </source>
</evidence>
<evidence type="ECO:0000256" key="4">
    <source>
        <dbReference type="ARBA" id="ARBA00022525"/>
    </source>
</evidence>
<dbReference type="Proteomes" id="UP000807353">
    <property type="component" value="Unassembled WGS sequence"/>
</dbReference>
<proteinExistence type="inferred from homology"/>
<evidence type="ECO:0000313" key="7">
    <source>
        <dbReference type="EMBL" id="KAF9457570.1"/>
    </source>
</evidence>
<evidence type="ECO:0000256" key="5">
    <source>
        <dbReference type="ARBA" id="ARBA00023157"/>
    </source>
</evidence>
<evidence type="ECO:0000313" key="8">
    <source>
        <dbReference type="Proteomes" id="UP000807353"/>
    </source>
</evidence>
<keyword evidence="8" id="KW-1185">Reference proteome</keyword>
<reference evidence="7" key="1">
    <citation type="submission" date="2020-11" db="EMBL/GenBank/DDBJ databases">
        <authorList>
            <consortium name="DOE Joint Genome Institute"/>
            <person name="Ahrendt S."/>
            <person name="Riley R."/>
            <person name="Andreopoulos W."/>
            <person name="Labutti K."/>
            <person name="Pangilinan J."/>
            <person name="Ruiz-Duenas F.J."/>
            <person name="Barrasa J.M."/>
            <person name="Sanchez-Garcia M."/>
            <person name="Camarero S."/>
            <person name="Miyauchi S."/>
            <person name="Serrano A."/>
            <person name="Linde D."/>
            <person name="Babiker R."/>
            <person name="Drula E."/>
            <person name="Ayuso-Fernandez I."/>
            <person name="Pacheco R."/>
            <person name="Padilla G."/>
            <person name="Ferreira P."/>
            <person name="Barriuso J."/>
            <person name="Kellner H."/>
            <person name="Castanera R."/>
            <person name="Alfaro M."/>
            <person name="Ramirez L."/>
            <person name="Pisabarro A.G."/>
            <person name="Kuo A."/>
            <person name="Tritt A."/>
            <person name="Lipzen A."/>
            <person name="He G."/>
            <person name="Yan M."/>
            <person name="Ng V."/>
            <person name="Cullen D."/>
            <person name="Martin F."/>
            <person name="Rosso M.-N."/>
            <person name="Henrissat B."/>
            <person name="Hibbett D."/>
            <person name="Martinez A.T."/>
            <person name="Grigoriev I.V."/>
        </authorList>
    </citation>
    <scope>NUCLEOTIDE SEQUENCE</scope>
    <source>
        <strain evidence="7">CBS 247.69</strain>
    </source>
</reference>
<evidence type="ECO:0000256" key="1">
    <source>
        <dbReference type="ARBA" id="ARBA00004191"/>
    </source>
</evidence>
<comment type="caution">
    <text evidence="7">The sequence shown here is derived from an EMBL/GenBank/DDBJ whole genome shotgun (WGS) entry which is preliminary data.</text>
</comment>
<keyword evidence="4 6" id="KW-0964">Secreted</keyword>
<keyword evidence="5 6" id="KW-1015">Disulfide bond</keyword>
<dbReference type="GO" id="GO:0005199">
    <property type="term" value="F:structural constituent of cell wall"/>
    <property type="evidence" value="ECO:0007669"/>
    <property type="project" value="InterPro"/>
</dbReference>
<keyword evidence="6" id="KW-0732">Signal</keyword>
<dbReference type="GO" id="GO:0009277">
    <property type="term" value="C:fungal-type cell wall"/>
    <property type="evidence" value="ECO:0007669"/>
    <property type="project" value="InterPro"/>
</dbReference>
<dbReference type="InterPro" id="IPR001338">
    <property type="entry name" value="Class_I_Hydrophobin"/>
</dbReference>
<sequence length="114" mass="11575">MKFTSASVITMLALPLLSAATTTPTTPASECDVDNLKCCNSTQESDALTPPLTTLLGLLGVNLSDLTAMVGSTCGALHILSLGVSDCTAQPVCCSNNNFNGIVALGCTPINLSL</sequence>
<organism evidence="7 8">
    <name type="scientific">Collybia nuda</name>
    <dbReference type="NCBI Taxonomy" id="64659"/>
    <lineage>
        <taxon>Eukaryota</taxon>
        <taxon>Fungi</taxon>
        <taxon>Dikarya</taxon>
        <taxon>Basidiomycota</taxon>
        <taxon>Agaricomycotina</taxon>
        <taxon>Agaricomycetes</taxon>
        <taxon>Agaricomycetidae</taxon>
        <taxon>Agaricales</taxon>
        <taxon>Tricholomatineae</taxon>
        <taxon>Clitocybaceae</taxon>
        <taxon>Collybia</taxon>
    </lineage>
</organism>
<dbReference type="CDD" id="cd23507">
    <property type="entry name" value="hydrophobin_I"/>
    <property type="match status" value="1"/>
</dbReference>
<feature type="signal peptide" evidence="6">
    <location>
        <begin position="1"/>
        <end position="19"/>
    </location>
</feature>
<dbReference type="OrthoDB" id="4225815at2759"/>
<dbReference type="Pfam" id="PF01185">
    <property type="entry name" value="Hydrophobin"/>
    <property type="match status" value="1"/>
</dbReference>
<name>A0A9P6CCY1_9AGAR</name>
<dbReference type="EMBL" id="MU150366">
    <property type="protein sequence ID" value="KAF9457570.1"/>
    <property type="molecule type" value="Genomic_DNA"/>
</dbReference>